<dbReference type="Proteomes" id="UP000682951">
    <property type="component" value="Unassembled WGS sequence"/>
</dbReference>
<accession>A0ABS5HIC0</accession>
<keyword evidence="2" id="KW-1185">Reference proteome</keyword>
<dbReference type="EMBL" id="JAGSSW010000004">
    <property type="protein sequence ID" value="MBR8464019.1"/>
    <property type="molecule type" value="Genomic_DNA"/>
</dbReference>
<proteinExistence type="predicted"/>
<organism evidence="1 2">
    <name type="scientific">Campylobacter anatolicus</name>
    <dbReference type="NCBI Taxonomy" id="2829105"/>
    <lineage>
        <taxon>Bacteria</taxon>
        <taxon>Pseudomonadati</taxon>
        <taxon>Campylobacterota</taxon>
        <taxon>Epsilonproteobacteria</taxon>
        <taxon>Campylobacterales</taxon>
        <taxon>Campylobacteraceae</taxon>
        <taxon>Campylobacter</taxon>
    </lineage>
</organism>
<dbReference type="RefSeq" id="WP_212142015.1">
    <property type="nucleotide sequence ID" value="NZ_JAGSSW010000004.1"/>
</dbReference>
<gene>
    <name evidence="1" type="ORF">KDD93_05465</name>
</gene>
<name>A0ABS5HIC0_9BACT</name>
<comment type="caution">
    <text evidence="1">The sequence shown here is derived from an EMBL/GenBank/DDBJ whole genome shotgun (WGS) entry which is preliminary data.</text>
</comment>
<protein>
    <submittedName>
        <fullName evidence="1">Uncharacterized protein</fullName>
    </submittedName>
</protein>
<evidence type="ECO:0000313" key="2">
    <source>
        <dbReference type="Proteomes" id="UP000682951"/>
    </source>
</evidence>
<evidence type="ECO:0000313" key="1">
    <source>
        <dbReference type="EMBL" id="MBR8464019.1"/>
    </source>
</evidence>
<sequence>MIDKIGRISQISKTQKSGEIALNTSLPTSIKVAAKIGYNRYLLKFGNQSINTKSTKSLNVGGEYWGEIENGDGNILIKNMQPKPNFTQFNVLENGINLIEKIISEPSLDWFYEYIFSSLGNTESKDEFVIFTDMLMALQESIVHIPFVYDGHLGLFQLKKELKSSSVYLVFLNFAPIIFKFAPDFMQILTPFSNVATLLSANFNCEVTQSNVVPFWSKNEKLIDFKG</sequence>
<reference evidence="1 2" key="1">
    <citation type="submission" date="2021-04" db="EMBL/GenBank/DDBJ databases">
        <title>Molecular and phenotypic characterization and identification of bacterial isolates recovered from the Anatolian ground squirrels (Spermophilus xanthoprymnus) and which have the potential to form a new species in the Campylobacter genus.</title>
        <authorList>
            <person name="Aydin F."/>
            <person name="Abay S."/>
            <person name="Kayman T."/>
            <person name="Karakaya E."/>
            <person name="Mustak H.K."/>
            <person name="Mustak I.B."/>
            <person name="Bilgin N."/>
            <person name="Duzler A."/>
            <person name="Sahin O."/>
            <person name="Guran O."/>
            <person name="Saticioglu I.B."/>
        </authorList>
    </citation>
    <scope>NUCLEOTIDE SEQUENCE [LARGE SCALE GENOMIC DNA]</scope>
    <source>
        <strain evidence="2">faydin-G24</strain>
    </source>
</reference>